<evidence type="ECO:0000256" key="2">
    <source>
        <dbReference type="ARBA" id="ARBA00011023"/>
    </source>
</evidence>
<dbReference type="SMART" id="SM01087">
    <property type="entry name" value="COG6"/>
    <property type="match status" value="1"/>
</dbReference>
<dbReference type="GO" id="GO:0000139">
    <property type="term" value="C:Golgi membrane"/>
    <property type="evidence" value="ECO:0007669"/>
    <property type="project" value="UniProtKB-SubCell"/>
</dbReference>
<evidence type="ECO:0000256" key="4">
    <source>
        <dbReference type="ARBA" id="ARBA00022448"/>
    </source>
</evidence>
<evidence type="ECO:0000256" key="6">
    <source>
        <dbReference type="ARBA" id="ARBA00023034"/>
    </source>
</evidence>
<evidence type="ECO:0000256" key="7">
    <source>
        <dbReference type="ARBA" id="ARBA00023136"/>
    </source>
</evidence>
<comment type="caution">
    <text evidence="13">The sequence shown here is derived from an EMBL/GenBank/DDBJ whole genome shotgun (WGS) entry which is preliminary data.</text>
</comment>
<comment type="function">
    <text evidence="10">Acts as component of the peripheral membrane COG complex that is involved in intra-Golgi protein trafficking. COG is located at the cis-Golgi, and regulates tethering of retrograde intra-Golgi vesicles and possibly a number of other membrane trafficking events.</text>
</comment>
<dbReference type="Pfam" id="PF06419">
    <property type="entry name" value="COG6_N"/>
    <property type="match status" value="1"/>
</dbReference>
<dbReference type="GO" id="GO:0017119">
    <property type="term" value="C:Golgi transport complex"/>
    <property type="evidence" value="ECO:0007669"/>
    <property type="project" value="UniProtKB-UniRule"/>
</dbReference>
<protein>
    <recommendedName>
        <fullName evidence="3 10">Conserved oligomeric Golgi complex subunit 6</fullName>
        <shortName evidence="10">COG complex subunit 6</shortName>
    </recommendedName>
    <alternativeName>
        <fullName evidence="8 10">Component of oligomeric Golgi complex 6</fullName>
    </alternativeName>
</protein>
<evidence type="ECO:0000256" key="1">
    <source>
        <dbReference type="ARBA" id="ARBA00004395"/>
    </source>
</evidence>
<keyword evidence="6 10" id="KW-0333">Golgi apparatus</keyword>
<dbReference type="Proteomes" id="UP000186594">
    <property type="component" value="Unassembled WGS sequence"/>
</dbReference>
<evidence type="ECO:0000259" key="11">
    <source>
        <dbReference type="Pfam" id="PF06419"/>
    </source>
</evidence>
<dbReference type="GO" id="GO:0015031">
    <property type="term" value="P:protein transport"/>
    <property type="evidence" value="ECO:0007669"/>
    <property type="project" value="UniProtKB-KW"/>
</dbReference>
<dbReference type="PANTHER" id="PTHR21506">
    <property type="entry name" value="COMPONENT OF OLIGOMERIC GOLGI COMPLEX 6"/>
    <property type="match status" value="1"/>
</dbReference>
<keyword evidence="7 10" id="KW-0472">Membrane</keyword>
<keyword evidence="4 10" id="KW-0813">Transport</keyword>
<dbReference type="OMA" id="HSCLDFF"/>
<comment type="similarity">
    <text evidence="2 10">Belongs to the COG6 family.</text>
</comment>
<keyword evidence="14" id="KW-1185">Reference proteome</keyword>
<dbReference type="PANTHER" id="PTHR21506:SF0">
    <property type="entry name" value="CONSERVED OLIGOMERIC GOLGI COMPLEX SUBUNIT 6"/>
    <property type="match status" value="1"/>
</dbReference>
<dbReference type="AlphaFoldDB" id="A0A1U7LHS2"/>
<name>A0A1U7LHS2_NEOID</name>
<evidence type="ECO:0000256" key="10">
    <source>
        <dbReference type="RuleBase" id="RU365075"/>
    </source>
</evidence>
<dbReference type="InterPro" id="IPR048368">
    <property type="entry name" value="COG6_N"/>
</dbReference>
<dbReference type="Pfam" id="PF20653">
    <property type="entry name" value="COG6_C"/>
    <property type="match status" value="1"/>
</dbReference>
<dbReference type="STRING" id="1198029.A0A1U7LHS2"/>
<sequence>MELQAGSSMLSSKVGRIMSSQYTDQDMRVALKELDPDLVGDDLEAKRKLWRSFVGTLRIESNRALLEEFGKIADQVQFVGQIVHQLQYSCQSMRRQLALTSHDANRILRQADILKEREELVNTKIDILSHFEQKFTVSEEQLLILMSSSEPVDEKFFQAFAHVKKIHQDCQILLVDEQRIGLEIMEQSTKYLDAAFQKLYHWVQRELKSVFLGGHEADKDLKRAITTLSERDLLFENCLETLSTSRQKILQSTFLHALLHGDPTTATRPIEMTTHDPVRYIGDMLAWFHQSTAGEKEILESVIALEAIEQIPLLEEDPSISTKMNVQRYMLRLVDRNLMGLAKPFSSRFEHTVNTTFEPQTLFSIITLVQFYNYTMTKTLGPGSIIVGLLNRYEELASQRYFSMITHDVQILGANPPKITAILSPPNFLIDALATLRTNLQAIQRSPKLEEDQEKSAKRLLHGALLPFLDVCSQMAQELSGGSLAIYKLNCLQLTQDTLKDFKFTTFHLDQLIQEIQEHTDTLVELEHKYLLESSGLEPHLIALENKTSSASII</sequence>
<dbReference type="EMBL" id="LXFE01003781">
    <property type="protein sequence ID" value="OLL22178.1"/>
    <property type="molecule type" value="Genomic_DNA"/>
</dbReference>
<evidence type="ECO:0000313" key="13">
    <source>
        <dbReference type="EMBL" id="OLL22178.1"/>
    </source>
</evidence>
<evidence type="ECO:0000256" key="3">
    <source>
        <dbReference type="ARBA" id="ARBA00020973"/>
    </source>
</evidence>
<dbReference type="InterPro" id="IPR048369">
    <property type="entry name" value="COG6_C"/>
</dbReference>
<evidence type="ECO:0000256" key="8">
    <source>
        <dbReference type="ARBA" id="ARBA00031348"/>
    </source>
</evidence>
<comment type="subunit">
    <text evidence="10">Component of the conserved oligomeric Golgi complex.</text>
</comment>
<feature type="domain" description="Conserved Oligomeric Golgi complex subunit 6 C-terminal" evidence="12">
    <location>
        <begin position="178"/>
        <end position="548"/>
    </location>
</feature>
<proteinExistence type="inferred from homology"/>
<organism evidence="13 14">
    <name type="scientific">Neolecta irregularis (strain DAH-3)</name>
    <dbReference type="NCBI Taxonomy" id="1198029"/>
    <lineage>
        <taxon>Eukaryota</taxon>
        <taxon>Fungi</taxon>
        <taxon>Dikarya</taxon>
        <taxon>Ascomycota</taxon>
        <taxon>Taphrinomycotina</taxon>
        <taxon>Neolectales</taxon>
        <taxon>Neolectaceae</taxon>
        <taxon>Neolecta</taxon>
    </lineage>
</organism>
<comment type="function">
    <text evidence="9">Acts as a component of the peripheral membrane COG complex that is involved in intra-Golgi protein trafficking. COG is located at the cis-Golgi, and regulates tethering of retrograde intra-Golgi vesicles and possibly a number of other membrane trafficking events.</text>
</comment>
<reference evidence="13 14" key="1">
    <citation type="submission" date="2016-04" db="EMBL/GenBank/DDBJ databases">
        <title>Evolutionary innovation and constraint leading to complex multicellularity in the Ascomycota.</title>
        <authorList>
            <person name="Cisse O."/>
            <person name="Nguyen A."/>
            <person name="Hewitt D.A."/>
            <person name="Jedd G."/>
            <person name="Stajich J.E."/>
        </authorList>
    </citation>
    <scope>NUCLEOTIDE SEQUENCE [LARGE SCALE GENOMIC DNA]</scope>
    <source>
        <strain evidence="13 14">DAH-3</strain>
    </source>
</reference>
<dbReference type="GO" id="GO:0006891">
    <property type="term" value="P:intra-Golgi vesicle-mediated transport"/>
    <property type="evidence" value="ECO:0007669"/>
    <property type="project" value="UniProtKB-UniRule"/>
</dbReference>
<dbReference type="OrthoDB" id="272987at2759"/>
<evidence type="ECO:0000256" key="9">
    <source>
        <dbReference type="ARBA" id="ARBA00043873"/>
    </source>
</evidence>
<keyword evidence="5 10" id="KW-0653">Protein transport</keyword>
<feature type="domain" description="Conserved oligomeric complex COG6 N-terminal" evidence="11">
    <location>
        <begin position="43"/>
        <end position="147"/>
    </location>
</feature>
<dbReference type="InterPro" id="IPR010490">
    <property type="entry name" value="COG6"/>
</dbReference>
<gene>
    <name evidence="13" type="ORF">NEOLI_001401</name>
</gene>
<comment type="subcellular location">
    <subcellularLocation>
        <location evidence="1 10">Golgi apparatus membrane</location>
        <topology evidence="1 10">Peripheral membrane protein</topology>
    </subcellularLocation>
</comment>
<accession>A0A1U7LHS2</accession>
<evidence type="ECO:0000313" key="14">
    <source>
        <dbReference type="Proteomes" id="UP000186594"/>
    </source>
</evidence>
<evidence type="ECO:0000256" key="5">
    <source>
        <dbReference type="ARBA" id="ARBA00022927"/>
    </source>
</evidence>
<evidence type="ECO:0000259" key="12">
    <source>
        <dbReference type="Pfam" id="PF20653"/>
    </source>
</evidence>